<name>A0A0A2L766_PENIT</name>
<dbReference type="Proteomes" id="UP000030104">
    <property type="component" value="Unassembled WGS sequence"/>
</dbReference>
<dbReference type="AlphaFoldDB" id="A0A0A2L766"/>
<evidence type="ECO:0000313" key="2">
    <source>
        <dbReference type="Proteomes" id="UP000030104"/>
    </source>
</evidence>
<reference evidence="1 2" key="1">
    <citation type="journal article" date="2015" name="Mol. Plant Microbe Interact.">
        <title>Genome, transcriptome, and functional analyses of Penicillium expansum provide new insights into secondary metabolism and pathogenicity.</title>
        <authorList>
            <person name="Ballester A.R."/>
            <person name="Marcet-Houben M."/>
            <person name="Levin E."/>
            <person name="Sela N."/>
            <person name="Selma-Lazaro C."/>
            <person name="Carmona L."/>
            <person name="Wisniewski M."/>
            <person name="Droby S."/>
            <person name="Gonzalez-Candelas L."/>
            <person name="Gabaldon T."/>
        </authorList>
    </citation>
    <scope>NUCLEOTIDE SEQUENCE [LARGE SCALE GENOMIC DNA]</scope>
    <source>
        <strain evidence="1 2">PHI-1</strain>
    </source>
</reference>
<dbReference type="EMBL" id="JQGA01000881">
    <property type="protein sequence ID" value="KGO72475.1"/>
    <property type="molecule type" value="Genomic_DNA"/>
</dbReference>
<sequence>MVPGRALYLLSQGPARRCGYRTPPANGNHPTTFNLCNYQFY</sequence>
<organism evidence="1 2">
    <name type="scientific">Penicillium italicum</name>
    <name type="common">Blue mold</name>
    <dbReference type="NCBI Taxonomy" id="40296"/>
    <lineage>
        <taxon>Eukaryota</taxon>
        <taxon>Fungi</taxon>
        <taxon>Dikarya</taxon>
        <taxon>Ascomycota</taxon>
        <taxon>Pezizomycotina</taxon>
        <taxon>Eurotiomycetes</taxon>
        <taxon>Eurotiomycetidae</taxon>
        <taxon>Eurotiales</taxon>
        <taxon>Aspergillaceae</taxon>
        <taxon>Penicillium</taxon>
    </lineage>
</organism>
<keyword evidence="2" id="KW-1185">Reference proteome</keyword>
<dbReference type="HOGENOM" id="CLU_3279680_0_0_1"/>
<protein>
    <submittedName>
        <fullName evidence="1">Uncharacterized protein</fullName>
    </submittedName>
</protein>
<proteinExistence type="predicted"/>
<gene>
    <name evidence="1" type="ORF">PITC_076520</name>
</gene>
<evidence type="ECO:0000313" key="1">
    <source>
        <dbReference type="EMBL" id="KGO72475.1"/>
    </source>
</evidence>
<comment type="caution">
    <text evidence="1">The sequence shown here is derived from an EMBL/GenBank/DDBJ whole genome shotgun (WGS) entry which is preliminary data.</text>
</comment>
<accession>A0A0A2L766</accession>